<feature type="chain" id="PRO_5035235544" description="Lipoprotein" evidence="2">
    <location>
        <begin position="21"/>
        <end position="208"/>
    </location>
</feature>
<evidence type="ECO:0008006" key="5">
    <source>
        <dbReference type="Google" id="ProtNLM"/>
    </source>
</evidence>
<feature type="compositionally biased region" description="Polar residues" evidence="1">
    <location>
        <begin position="47"/>
        <end position="56"/>
    </location>
</feature>
<evidence type="ECO:0000256" key="2">
    <source>
        <dbReference type="SAM" id="SignalP"/>
    </source>
</evidence>
<dbReference type="Proteomes" id="UP000636505">
    <property type="component" value="Unassembled WGS sequence"/>
</dbReference>
<feature type="region of interest" description="Disordered" evidence="1">
    <location>
        <begin position="100"/>
        <end position="124"/>
    </location>
</feature>
<accession>A0A8J7ALY5</accession>
<name>A0A8J7ALY5_9CYAN</name>
<gene>
    <name evidence="3" type="ORF">IQ241_24435</name>
</gene>
<organism evidence="3 4">
    <name type="scientific">Vasconcelosia minhoensis LEGE 07310</name>
    <dbReference type="NCBI Taxonomy" id="915328"/>
    <lineage>
        <taxon>Bacteria</taxon>
        <taxon>Bacillati</taxon>
        <taxon>Cyanobacteriota</taxon>
        <taxon>Cyanophyceae</taxon>
        <taxon>Nodosilineales</taxon>
        <taxon>Cymatolegaceae</taxon>
        <taxon>Vasconcelosia</taxon>
        <taxon>Vasconcelosia minhoensis</taxon>
    </lineage>
</organism>
<protein>
    <recommendedName>
        <fullName evidence="5">Lipoprotein</fullName>
    </recommendedName>
</protein>
<reference evidence="3" key="1">
    <citation type="submission" date="2020-10" db="EMBL/GenBank/DDBJ databases">
        <authorList>
            <person name="Castelo-Branco R."/>
            <person name="Eusebio N."/>
            <person name="Adriana R."/>
            <person name="Vieira A."/>
            <person name="Brugerolle De Fraissinette N."/>
            <person name="Rezende De Castro R."/>
            <person name="Schneider M.P."/>
            <person name="Vasconcelos V."/>
            <person name="Leao P.N."/>
        </authorList>
    </citation>
    <scope>NUCLEOTIDE SEQUENCE</scope>
    <source>
        <strain evidence="3">LEGE 07310</strain>
    </source>
</reference>
<feature type="signal peptide" evidence="2">
    <location>
        <begin position="1"/>
        <end position="20"/>
    </location>
</feature>
<evidence type="ECO:0000313" key="4">
    <source>
        <dbReference type="Proteomes" id="UP000636505"/>
    </source>
</evidence>
<proteinExistence type="predicted"/>
<dbReference type="RefSeq" id="WP_193912295.1">
    <property type="nucleotide sequence ID" value="NZ_JADEXG010000110.1"/>
</dbReference>
<dbReference type="EMBL" id="JADEXG010000110">
    <property type="protein sequence ID" value="MBE9080398.1"/>
    <property type="molecule type" value="Genomic_DNA"/>
</dbReference>
<keyword evidence="2" id="KW-0732">Signal</keyword>
<evidence type="ECO:0000256" key="1">
    <source>
        <dbReference type="SAM" id="MobiDB-lite"/>
    </source>
</evidence>
<keyword evidence="4" id="KW-1185">Reference proteome</keyword>
<sequence length="208" mass="22143">MNYLSSRFSGVSRLGGSAIAALLLSLASCNEVTTGSPTSPDPEPTAASETAENSAGTAAPDGTTDYQAAATTTYTWQVEYTPGGVSADRPSDRRLEQFETASVTSVNGVRPEAAASGPDEKGLWWPALPPEPTVDQLEAQARGDERASRPEILKSVDYAITFNQAGETVTLPTDYDVYRQAVKAYERSRPLKLTLGPQDESVIKAEIL</sequence>
<dbReference type="AlphaFoldDB" id="A0A8J7ALY5"/>
<feature type="region of interest" description="Disordered" evidence="1">
    <location>
        <begin position="31"/>
        <end position="64"/>
    </location>
</feature>
<evidence type="ECO:0000313" key="3">
    <source>
        <dbReference type="EMBL" id="MBE9080398.1"/>
    </source>
</evidence>
<dbReference type="PROSITE" id="PS51257">
    <property type="entry name" value="PROKAR_LIPOPROTEIN"/>
    <property type="match status" value="1"/>
</dbReference>
<comment type="caution">
    <text evidence="3">The sequence shown here is derived from an EMBL/GenBank/DDBJ whole genome shotgun (WGS) entry which is preliminary data.</text>
</comment>